<protein>
    <submittedName>
        <fullName evidence="1">Uncharacterized protein</fullName>
    </submittedName>
</protein>
<organism evidence="1 2">
    <name type="scientific">Dallia pectoralis</name>
    <name type="common">Alaska blackfish</name>
    <dbReference type="NCBI Taxonomy" id="75939"/>
    <lineage>
        <taxon>Eukaryota</taxon>
        <taxon>Metazoa</taxon>
        <taxon>Chordata</taxon>
        <taxon>Craniata</taxon>
        <taxon>Vertebrata</taxon>
        <taxon>Euteleostomi</taxon>
        <taxon>Actinopterygii</taxon>
        <taxon>Neopterygii</taxon>
        <taxon>Teleostei</taxon>
        <taxon>Protacanthopterygii</taxon>
        <taxon>Esociformes</taxon>
        <taxon>Umbridae</taxon>
        <taxon>Dallia</taxon>
    </lineage>
</organism>
<comment type="caution">
    <text evidence="1">The sequence shown here is derived from an EMBL/GenBank/DDBJ whole genome shotgun (WGS) entry which is preliminary data.</text>
</comment>
<accession>A0ACC2GBD8</accession>
<sequence>MAWRTIAGVLGVEALPARTLGPRRFTKGREPMPRYSAMHTSLLMVALLVLLQTGTQAFKPLFPSRDSVTHRDITQKAILRKTAGVCRDLAAAQGWDFSLPIDDSLSASKLQRACSSDSSSIFSAIPFQTSILSIYLSNALVDVTYLMSDVR</sequence>
<evidence type="ECO:0000313" key="2">
    <source>
        <dbReference type="Proteomes" id="UP001157502"/>
    </source>
</evidence>
<dbReference type="Proteomes" id="UP001157502">
    <property type="component" value="Chromosome 15"/>
</dbReference>
<dbReference type="EMBL" id="CM055742">
    <property type="protein sequence ID" value="KAJ8000926.1"/>
    <property type="molecule type" value="Genomic_DNA"/>
</dbReference>
<proteinExistence type="predicted"/>
<name>A0ACC2GBD8_DALPE</name>
<gene>
    <name evidence="1" type="ORF">DPEC_G00185450</name>
</gene>
<reference evidence="1" key="1">
    <citation type="submission" date="2021-05" db="EMBL/GenBank/DDBJ databases">
        <authorList>
            <person name="Pan Q."/>
            <person name="Jouanno E."/>
            <person name="Zahm M."/>
            <person name="Klopp C."/>
            <person name="Cabau C."/>
            <person name="Louis A."/>
            <person name="Berthelot C."/>
            <person name="Parey E."/>
            <person name="Roest Crollius H."/>
            <person name="Montfort J."/>
            <person name="Robinson-Rechavi M."/>
            <person name="Bouchez O."/>
            <person name="Lampietro C."/>
            <person name="Lopez Roques C."/>
            <person name="Donnadieu C."/>
            <person name="Postlethwait J."/>
            <person name="Bobe J."/>
            <person name="Dillon D."/>
            <person name="Chandos A."/>
            <person name="von Hippel F."/>
            <person name="Guiguen Y."/>
        </authorList>
    </citation>
    <scope>NUCLEOTIDE SEQUENCE</scope>
    <source>
        <strain evidence="1">YG-Jan2019</strain>
    </source>
</reference>
<evidence type="ECO:0000313" key="1">
    <source>
        <dbReference type="EMBL" id="KAJ8000926.1"/>
    </source>
</evidence>
<keyword evidence="2" id="KW-1185">Reference proteome</keyword>